<dbReference type="GO" id="GO:0016853">
    <property type="term" value="F:isomerase activity"/>
    <property type="evidence" value="ECO:0007669"/>
    <property type="project" value="UniProtKB-KW"/>
</dbReference>
<dbReference type="PANTHER" id="PTHR12110">
    <property type="entry name" value="HYDROXYPYRUVATE ISOMERASE"/>
    <property type="match status" value="1"/>
</dbReference>
<dbReference type="InterPro" id="IPR036237">
    <property type="entry name" value="Xyl_isomerase-like_sf"/>
</dbReference>
<dbReference type="Pfam" id="PF01261">
    <property type="entry name" value="AP_endonuc_2"/>
    <property type="match status" value="1"/>
</dbReference>
<sequence length="317" mass="34574">MMSELAISRRRQSSGSPIAAIGFTSYMGTGDLKQLDASLAEIEALGAEAAEISLFGEEVVCGGRAVRSRLAKLRDITRRRALRYSVHGLVSGNLMDARDLARQKAVVRAMLEVCDAIGATMLVQHSGHLRGADPAQREQAARRERDALAELGDVAQRYGVRIGLENIFVTGEDEYCQSPAAVARTIRQIGHAHVCGVLDFSHAYIECTRRGLDWRREIQTLSAVAGHLHVHDSFGIPQDDRRFYRPAEATALGIGDLHLPLGWGDIPWPALFADMAVAPDAMMILEIQGDRFADEQSASLALARSLAMSCRCLEISP</sequence>
<name>A0ABU6JSB8_9GAMM</name>
<protein>
    <submittedName>
        <fullName evidence="2">Sugar phosphate isomerase/epimerase</fullName>
    </submittedName>
</protein>
<organism evidence="2 3">
    <name type="scientific">Brenneria populi</name>
    <dbReference type="NCBI Taxonomy" id="1505588"/>
    <lineage>
        <taxon>Bacteria</taxon>
        <taxon>Pseudomonadati</taxon>
        <taxon>Pseudomonadota</taxon>
        <taxon>Gammaproteobacteria</taxon>
        <taxon>Enterobacterales</taxon>
        <taxon>Pectobacteriaceae</taxon>
        <taxon>Brenneria</taxon>
    </lineage>
</organism>
<dbReference type="Gene3D" id="3.20.20.150">
    <property type="entry name" value="Divalent-metal-dependent TIM barrel enzymes"/>
    <property type="match status" value="1"/>
</dbReference>
<gene>
    <name evidence="2" type="ORF">VSX58_12815</name>
</gene>
<dbReference type="InterPro" id="IPR013022">
    <property type="entry name" value="Xyl_isomerase-like_TIM-brl"/>
</dbReference>
<proteinExistence type="predicted"/>
<comment type="caution">
    <text evidence="2">The sequence shown here is derived from an EMBL/GenBank/DDBJ whole genome shotgun (WGS) entry which is preliminary data.</text>
</comment>
<evidence type="ECO:0000259" key="1">
    <source>
        <dbReference type="Pfam" id="PF01261"/>
    </source>
</evidence>
<evidence type="ECO:0000313" key="2">
    <source>
        <dbReference type="EMBL" id="MEC5343475.1"/>
    </source>
</evidence>
<accession>A0ABU6JSB8</accession>
<dbReference type="Proteomes" id="UP001309705">
    <property type="component" value="Unassembled WGS sequence"/>
</dbReference>
<dbReference type="RefSeq" id="WP_327618427.1">
    <property type="nucleotide sequence ID" value="NZ_JAYWTM010000011.1"/>
</dbReference>
<feature type="domain" description="Xylose isomerase-like TIM barrel" evidence="1">
    <location>
        <begin position="40"/>
        <end position="296"/>
    </location>
</feature>
<reference evidence="2 3" key="1">
    <citation type="journal article" date="2017" name="Int. J. Syst. Evol. Microbiol.">
        <title>Brenneria populi subsp. brevivirga subsp. nov. isolated from symptomatic bark of Populus x euramericana canker, and description of Brenneria populi subsp. populi subsp. nov.</title>
        <authorList>
            <person name="Zheng M.H."/>
            <person name="Piao C.G."/>
            <person name="Xue H."/>
            <person name="Guo M.W."/>
            <person name="Li Y."/>
        </authorList>
    </citation>
    <scope>NUCLEOTIDE SEQUENCE [LARGE SCALE GENOMIC DNA]</scope>
    <source>
        <strain evidence="2 3">D9-5</strain>
    </source>
</reference>
<dbReference type="SUPFAM" id="SSF51658">
    <property type="entry name" value="Xylose isomerase-like"/>
    <property type="match status" value="1"/>
</dbReference>
<dbReference type="InterPro" id="IPR050312">
    <property type="entry name" value="IolE/XylAMocC-like"/>
</dbReference>
<keyword evidence="2" id="KW-0413">Isomerase</keyword>
<keyword evidence="3" id="KW-1185">Reference proteome</keyword>
<dbReference type="EMBL" id="JAYWTM010000011">
    <property type="protein sequence ID" value="MEC5343475.1"/>
    <property type="molecule type" value="Genomic_DNA"/>
</dbReference>
<evidence type="ECO:0000313" key="3">
    <source>
        <dbReference type="Proteomes" id="UP001309705"/>
    </source>
</evidence>